<dbReference type="FunFam" id="1.20.1280.50:FF:000030">
    <property type="entry name" value="F-box/kelch-repeat protein At3g61590"/>
    <property type="match status" value="1"/>
</dbReference>
<dbReference type="Pfam" id="PF24750">
    <property type="entry name" value="b-prop_At3g26010-like"/>
    <property type="match status" value="1"/>
</dbReference>
<proteinExistence type="predicted"/>
<dbReference type="Gene3D" id="1.20.1280.50">
    <property type="match status" value="1"/>
</dbReference>
<dbReference type="InterPro" id="IPR036047">
    <property type="entry name" value="F-box-like_dom_sf"/>
</dbReference>
<dbReference type="Proteomes" id="UP000886595">
    <property type="component" value="Unassembled WGS sequence"/>
</dbReference>
<feature type="domain" description="F-box" evidence="2">
    <location>
        <begin position="36"/>
        <end position="83"/>
    </location>
</feature>
<comment type="caution">
    <text evidence="3">The sequence shown here is derived from an EMBL/GenBank/DDBJ whole genome shotgun (WGS) entry which is preliminary data.</text>
</comment>
<dbReference type="EMBL" id="JAAMPC010000015">
    <property type="protein sequence ID" value="KAG2260851.1"/>
    <property type="molecule type" value="Genomic_DNA"/>
</dbReference>
<evidence type="ECO:0000313" key="4">
    <source>
        <dbReference type="Proteomes" id="UP000886595"/>
    </source>
</evidence>
<name>A0A8X7U1F3_BRACI</name>
<evidence type="ECO:0000256" key="1">
    <source>
        <dbReference type="ARBA" id="ARBA00022786"/>
    </source>
</evidence>
<keyword evidence="4" id="KW-1185">Reference proteome</keyword>
<evidence type="ECO:0000313" key="3">
    <source>
        <dbReference type="EMBL" id="KAG2260851.1"/>
    </source>
</evidence>
<dbReference type="PANTHER" id="PTHR10706">
    <property type="entry name" value="F-BOX FAMILY PROTEIN"/>
    <property type="match status" value="1"/>
</dbReference>
<dbReference type="PANTHER" id="PTHR10706:SF150">
    <property type="entry name" value="F-BOX DOMAIN-CONTAINING PROTEIN"/>
    <property type="match status" value="1"/>
</dbReference>
<protein>
    <recommendedName>
        <fullName evidence="2">F-box domain-containing protein</fullName>
    </recommendedName>
</protein>
<dbReference type="Pfam" id="PF12937">
    <property type="entry name" value="F-box-like"/>
    <property type="match status" value="1"/>
</dbReference>
<dbReference type="InterPro" id="IPR001810">
    <property type="entry name" value="F-box_dom"/>
</dbReference>
<dbReference type="InterPro" id="IPR056592">
    <property type="entry name" value="Beta-prop_At3g26010-like"/>
</dbReference>
<sequence length="250" mass="28818">MGMEAETSWTHYPYNYVPEAETYSEPSDDETKDQTFSMDTLLPDDLLERILSFLPIASIFRAGTVCKRWNEIVSSRRFLWNFSSNNNNSASQRPWYFMFTSTDDPSGYAYDPVIKKWYTFDLPCIETSNWFVASSCGLVCFMDNDCRNKIYVSNPITKQWRRLIEPPGHRSTDYTALSTSMNRAKQSYSVSVVKSKQVQGNFFQWELSIHLYSSETMTWTTSLTDVLTGWRGGDESVIIDNEATLIIDTA</sequence>
<evidence type="ECO:0000259" key="2">
    <source>
        <dbReference type="PROSITE" id="PS50181"/>
    </source>
</evidence>
<dbReference type="PROSITE" id="PS50181">
    <property type="entry name" value="FBOX"/>
    <property type="match status" value="1"/>
</dbReference>
<dbReference type="InterPro" id="IPR045048">
    <property type="entry name" value="FBXO31/39"/>
</dbReference>
<dbReference type="CDD" id="cd22157">
    <property type="entry name" value="F-box_AtFBW1-like"/>
    <property type="match status" value="1"/>
</dbReference>
<dbReference type="AlphaFoldDB" id="A0A8X7U1F3"/>
<organism evidence="3 4">
    <name type="scientific">Brassica carinata</name>
    <name type="common">Ethiopian mustard</name>
    <name type="synonym">Abyssinian cabbage</name>
    <dbReference type="NCBI Taxonomy" id="52824"/>
    <lineage>
        <taxon>Eukaryota</taxon>
        <taxon>Viridiplantae</taxon>
        <taxon>Streptophyta</taxon>
        <taxon>Embryophyta</taxon>
        <taxon>Tracheophyta</taxon>
        <taxon>Spermatophyta</taxon>
        <taxon>Magnoliopsida</taxon>
        <taxon>eudicotyledons</taxon>
        <taxon>Gunneridae</taxon>
        <taxon>Pentapetalae</taxon>
        <taxon>rosids</taxon>
        <taxon>malvids</taxon>
        <taxon>Brassicales</taxon>
        <taxon>Brassicaceae</taxon>
        <taxon>Brassiceae</taxon>
        <taxon>Brassica</taxon>
    </lineage>
</organism>
<accession>A0A8X7U1F3</accession>
<dbReference type="SMART" id="SM00256">
    <property type="entry name" value="FBOX"/>
    <property type="match status" value="1"/>
</dbReference>
<gene>
    <name evidence="3" type="ORF">Bca52824_080145</name>
</gene>
<reference evidence="3 4" key="1">
    <citation type="submission" date="2020-02" db="EMBL/GenBank/DDBJ databases">
        <authorList>
            <person name="Ma Q."/>
            <person name="Huang Y."/>
            <person name="Song X."/>
            <person name="Pei D."/>
        </authorList>
    </citation>
    <scope>NUCLEOTIDE SEQUENCE [LARGE SCALE GENOMIC DNA]</scope>
    <source>
        <strain evidence="3">Sxm20200214</strain>
        <tissue evidence="3">Leaf</tissue>
    </source>
</reference>
<dbReference type="SUPFAM" id="SSF81383">
    <property type="entry name" value="F-box domain"/>
    <property type="match status" value="1"/>
</dbReference>
<dbReference type="OrthoDB" id="3219396at2759"/>
<keyword evidence="1" id="KW-0833">Ubl conjugation pathway</keyword>